<keyword evidence="6" id="KW-1185">Reference proteome</keyword>
<comment type="caution">
    <text evidence="5">The sequence shown here is derived from an EMBL/GenBank/DDBJ whole genome shotgun (WGS) entry which is preliminary data.</text>
</comment>
<feature type="repeat" description="ARM" evidence="2">
    <location>
        <begin position="533"/>
        <end position="557"/>
    </location>
</feature>
<dbReference type="InterPro" id="IPR052441">
    <property type="entry name" value="Armadillo-Ser/Thr_Kinase"/>
</dbReference>
<dbReference type="InterPro" id="IPR011989">
    <property type="entry name" value="ARM-like"/>
</dbReference>
<dbReference type="PANTHER" id="PTHR46618:SF1">
    <property type="entry name" value="ARMADILLO REPEAT-CONTAINING PROTEIN 3"/>
    <property type="match status" value="1"/>
</dbReference>
<evidence type="ECO:0000256" key="3">
    <source>
        <dbReference type="SAM" id="MobiDB-lite"/>
    </source>
</evidence>
<protein>
    <recommendedName>
        <fullName evidence="4">EDR1/CTR1/ARMC3-like peptidase-like domain-containing protein</fullName>
    </recommendedName>
</protein>
<feature type="domain" description="EDR1/CTR1/ARMC3-like peptidase-like" evidence="4">
    <location>
        <begin position="726"/>
        <end position="859"/>
    </location>
</feature>
<dbReference type="SUPFAM" id="SSF48371">
    <property type="entry name" value="ARM repeat"/>
    <property type="match status" value="1"/>
</dbReference>
<dbReference type="InterPro" id="IPR055164">
    <property type="entry name" value="EDR1/CTR1/ARMC3-like_pept-like"/>
</dbReference>
<dbReference type="InterPro" id="IPR016024">
    <property type="entry name" value="ARM-type_fold"/>
</dbReference>
<dbReference type="EMBL" id="CAXITT010000325">
    <property type="protein sequence ID" value="CAL1539085.1"/>
    <property type="molecule type" value="Genomic_DNA"/>
</dbReference>
<accession>A0AAV2I388</accession>
<dbReference type="SMART" id="SM00185">
    <property type="entry name" value="ARM"/>
    <property type="match status" value="9"/>
</dbReference>
<feature type="region of interest" description="Disordered" evidence="3">
    <location>
        <begin position="295"/>
        <end position="328"/>
    </location>
</feature>
<feature type="compositionally biased region" description="Basic and acidic residues" evidence="3">
    <location>
        <begin position="709"/>
        <end position="741"/>
    </location>
</feature>
<evidence type="ECO:0000256" key="2">
    <source>
        <dbReference type="PROSITE-ProRule" id="PRU00259"/>
    </source>
</evidence>
<reference evidence="5 6" key="1">
    <citation type="submission" date="2024-04" db="EMBL/GenBank/DDBJ databases">
        <authorList>
            <consortium name="Genoscope - CEA"/>
            <person name="William W."/>
        </authorList>
    </citation>
    <scope>NUCLEOTIDE SEQUENCE [LARGE SCALE GENOMIC DNA]</scope>
</reference>
<evidence type="ECO:0000256" key="1">
    <source>
        <dbReference type="ARBA" id="ARBA00022737"/>
    </source>
</evidence>
<dbReference type="InterPro" id="IPR000225">
    <property type="entry name" value="Armadillo"/>
</dbReference>
<dbReference type="PROSITE" id="PS50176">
    <property type="entry name" value="ARM_REPEAT"/>
    <property type="match status" value="3"/>
</dbReference>
<feature type="region of interest" description="Disordered" evidence="3">
    <location>
        <begin position="667"/>
        <end position="752"/>
    </location>
</feature>
<dbReference type="Pfam" id="PF00514">
    <property type="entry name" value="Arm"/>
    <property type="match status" value="3"/>
</dbReference>
<dbReference type="Gene3D" id="1.25.10.10">
    <property type="entry name" value="Leucine-rich Repeat Variant"/>
    <property type="match status" value="4"/>
</dbReference>
<sequence>MKTRMGKKLKKEEKTAPVDVFDTLLVESRQAATVVLMLGSPEEDVQSKACEAIYKFVDKCDENKKLLLDLGAIDPLLGLIAGPDRTVRRHAIMALGVMCAHIDVRKALRKRPESTNALVGLLYEEDDQVIHEFAALALSLMATEFTSKVAIQAANGMDPLISLLSSNDPDVQKNVIETIAQLVMDYKSRASVREHNGLQPILNLVKSEYAIIQRLALLALDRLTQDSENRRALREIDAITKLLDILAQPTLNDLHVMVVMVLSNMLEDPECLELVRDNGGLKRFVALITDQTLPEDEQKREGKKSASRTGKKSAKDTKGRKEEEVREDGNLGGDCIIPTLPDVKVCAAKAIARSARNGENRKLLHDQEAEKLLISLLSHDSTDVQASAALALGVISENLSSRDSIKEWGGIPPLVKLLSSDNGDVKESVTLALANVTTSNNRNCLEVCKLGGIEGLLVCLGEVREEVVANAACALTNLAQDEGLRSMAQAKGVVPALIHPLSSHNTNVQSKVALAVSAFACDAESRQEFRECGGLEPLVLLLHSGNEEVRRNAAWAITVSGVDEPTASEICKLGGLQILQEIQTSASRQNPFIEAALQRLLDSNLSAKFSLYNHLGPSNIIEDGFFDCGQLKPGTPFKTLEEYCAQEMNDKRPILLVNAKWSNEEEVLSLGSPPKPEEMETAAKSKETPAKGNKANKEKGRSGRNSRSSTRDSPDLRKGKSKPKEKEKEEDSSMPSDKEPEQPVQEHVASPVFITPPDPQLFKYIEEVVERILPLPDLKAQVVALAEYVSQKLGGKIPLGEVANFSWELPLNQVRFQLQSNVIPIGRLKAGIHIHRALLFKTLADRIAIPCSLTRGEYNRAWNEVLLPDVDEDIPSTFLSSRISVTNIGQKPVTPKFPPKRFIVDLIHEPGRLLAPDTHAAINYMKL</sequence>
<dbReference type="AlphaFoldDB" id="A0AAV2I388"/>
<gene>
    <name evidence="5" type="ORF">GSLYS_00012906001</name>
</gene>
<evidence type="ECO:0000313" key="6">
    <source>
        <dbReference type="Proteomes" id="UP001497497"/>
    </source>
</evidence>
<dbReference type="Pfam" id="PF14381">
    <property type="entry name" value="EDR1_CTR1_ARMC3_pept"/>
    <property type="match status" value="1"/>
</dbReference>
<proteinExistence type="predicted"/>
<feature type="compositionally biased region" description="Basic and acidic residues" evidence="3">
    <location>
        <begin position="675"/>
        <end position="701"/>
    </location>
</feature>
<evidence type="ECO:0000313" key="5">
    <source>
        <dbReference type="EMBL" id="CAL1539085.1"/>
    </source>
</evidence>
<dbReference type="Proteomes" id="UP001497497">
    <property type="component" value="Unassembled WGS sequence"/>
</dbReference>
<dbReference type="PANTHER" id="PTHR46618">
    <property type="entry name" value="ARMADILLO REPEAT-CONTAINING PROTEIN 3"/>
    <property type="match status" value="1"/>
</dbReference>
<feature type="repeat" description="ARM" evidence="2">
    <location>
        <begin position="155"/>
        <end position="197"/>
    </location>
</feature>
<keyword evidence="1" id="KW-0677">Repeat</keyword>
<name>A0AAV2I388_LYMST</name>
<feature type="compositionally biased region" description="Basic and acidic residues" evidence="3">
    <location>
        <begin position="313"/>
        <end position="328"/>
    </location>
</feature>
<evidence type="ECO:0000259" key="4">
    <source>
        <dbReference type="Pfam" id="PF14381"/>
    </source>
</evidence>
<organism evidence="5 6">
    <name type="scientific">Lymnaea stagnalis</name>
    <name type="common">Great pond snail</name>
    <name type="synonym">Helix stagnalis</name>
    <dbReference type="NCBI Taxonomy" id="6523"/>
    <lineage>
        <taxon>Eukaryota</taxon>
        <taxon>Metazoa</taxon>
        <taxon>Spiralia</taxon>
        <taxon>Lophotrochozoa</taxon>
        <taxon>Mollusca</taxon>
        <taxon>Gastropoda</taxon>
        <taxon>Heterobranchia</taxon>
        <taxon>Euthyneura</taxon>
        <taxon>Panpulmonata</taxon>
        <taxon>Hygrophila</taxon>
        <taxon>Lymnaeoidea</taxon>
        <taxon>Lymnaeidae</taxon>
        <taxon>Lymnaea</taxon>
    </lineage>
</organism>
<feature type="repeat" description="ARM" evidence="2">
    <location>
        <begin position="409"/>
        <end position="443"/>
    </location>
</feature>